<feature type="domain" description="Limonene-1,2-epoxide hydrolase" evidence="1">
    <location>
        <begin position="9"/>
        <end position="122"/>
    </location>
</feature>
<reference evidence="3" key="1">
    <citation type="journal article" date="2019" name="Int. J. Syst. Evol. Microbiol.">
        <title>The Global Catalogue of Microorganisms (GCM) 10K type strain sequencing project: providing services to taxonomists for standard genome sequencing and annotation.</title>
        <authorList>
            <consortium name="The Broad Institute Genomics Platform"/>
            <consortium name="The Broad Institute Genome Sequencing Center for Infectious Disease"/>
            <person name="Wu L."/>
            <person name="Ma J."/>
        </authorList>
    </citation>
    <scope>NUCLEOTIDE SEQUENCE [LARGE SCALE GENOMIC DNA]</scope>
    <source>
        <strain evidence="3">JCM 17983</strain>
    </source>
</reference>
<keyword evidence="2" id="KW-0378">Hydrolase</keyword>
<dbReference type="EMBL" id="BAABHQ010000003">
    <property type="protein sequence ID" value="GAA4869779.1"/>
    <property type="molecule type" value="Genomic_DNA"/>
</dbReference>
<dbReference type="Gene3D" id="3.10.450.50">
    <property type="match status" value="1"/>
</dbReference>
<dbReference type="InterPro" id="IPR013100">
    <property type="entry name" value="LEH"/>
</dbReference>
<gene>
    <name evidence="2" type="ORF">GCM10023203_18650</name>
</gene>
<protein>
    <submittedName>
        <fullName evidence="2">Limonene-1,2-epoxide hydrolase family protein</fullName>
    </submittedName>
</protein>
<evidence type="ECO:0000259" key="1">
    <source>
        <dbReference type="Pfam" id="PF07858"/>
    </source>
</evidence>
<dbReference type="InterPro" id="IPR032710">
    <property type="entry name" value="NTF2-like_dom_sf"/>
</dbReference>
<dbReference type="GO" id="GO:0016787">
    <property type="term" value="F:hydrolase activity"/>
    <property type="evidence" value="ECO:0007669"/>
    <property type="project" value="UniProtKB-KW"/>
</dbReference>
<comment type="caution">
    <text evidence="2">The sequence shown here is derived from an EMBL/GenBank/DDBJ whole genome shotgun (WGS) entry which is preliminary data.</text>
</comment>
<dbReference type="RefSeq" id="WP_274234479.1">
    <property type="nucleotide sequence ID" value="NZ_BAABHQ010000003.1"/>
</dbReference>
<keyword evidence="3" id="KW-1185">Reference proteome</keyword>
<evidence type="ECO:0000313" key="2">
    <source>
        <dbReference type="EMBL" id="GAA4869779.1"/>
    </source>
</evidence>
<proteinExistence type="predicted"/>
<evidence type="ECO:0000313" key="3">
    <source>
        <dbReference type="Proteomes" id="UP001500457"/>
    </source>
</evidence>
<name>A0ABP9E8R4_9PSEU</name>
<dbReference type="Proteomes" id="UP001500457">
    <property type="component" value="Unassembled WGS sequence"/>
</dbReference>
<organism evidence="2 3">
    <name type="scientific">Actinomycetospora straminea</name>
    <dbReference type="NCBI Taxonomy" id="663607"/>
    <lineage>
        <taxon>Bacteria</taxon>
        <taxon>Bacillati</taxon>
        <taxon>Actinomycetota</taxon>
        <taxon>Actinomycetes</taxon>
        <taxon>Pseudonocardiales</taxon>
        <taxon>Pseudonocardiaceae</taxon>
        <taxon>Actinomycetospora</taxon>
    </lineage>
</organism>
<dbReference type="Pfam" id="PF07858">
    <property type="entry name" value="LEH"/>
    <property type="match status" value="1"/>
</dbReference>
<sequence length="144" mass="15742">MSTPTEPAEPAAVVRAFLADLERLDLDAACAHLSPDVVYENVSLPPARGIGPTRRVLEQLTRRATGFRAENHRIAADGPVVLTERTDTIEIGRLRTSFWVCGTFEVHDGAITLWRDYFDWAAVTGAFVTGAVRALGSLVPSRRP</sequence>
<accession>A0ABP9E8R4</accession>
<dbReference type="SUPFAM" id="SSF54427">
    <property type="entry name" value="NTF2-like"/>
    <property type="match status" value="1"/>
</dbReference>